<accession>A0A426USB4</accession>
<feature type="transmembrane region" description="Helical" evidence="1">
    <location>
        <begin position="279"/>
        <end position="298"/>
    </location>
</feature>
<feature type="transmembrane region" description="Helical" evidence="1">
    <location>
        <begin position="323"/>
        <end position="341"/>
    </location>
</feature>
<gene>
    <name evidence="3" type="ORF">EIW28_22805</name>
</gene>
<feature type="transmembrane region" description="Helical" evidence="1">
    <location>
        <begin position="197"/>
        <end position="221"/>
    </location>
</feature>
<dbReference type="EMBL" id="RSEB01000008">
    <property type="protein sequence ID" value="RRR96094.1"/>
    <property type="molecule type" value="Genomic_DNA"/>
</dbReference>
<proteinExistence type="predicted"/>
<comment type="caution">
    <text evidence="3">The sequence shown here is derived from an EMBL/GenBank/DDBJ whole genome shotgun (WGS) entry which is preliminary data.</text>
</comment>
<keyword evidence="1" id="KW-0472">Membrane</keyword>
<feature type="transmembrane region" description="Helical" evidence="1">
    <location>
        <begin position="156"/>
        <end position="177"/>
    </location>
</feature>
<dbReference type="RefSeq" id="WP_125250021.1">
    <property type="nucleotide sequence ID" value="NZ_RSEB01000008.1"/>
</dbReference>
<feature type="transmembrane region" description="Helical" evidence="1">
    <location>
        <begin position="242"/>
        <end position="259"/>
    </location>
</feature>
<feature type="transmembrane region" description="Helical" evidence="1">
    <location>
        <begin position="111"/>
        <end position="144"/>
    </location>
</feature>
<keyword evidence="4" id="KW-1185">Reference proteome</keyword>
<dbReference type="Pfam" id="PF04235">
    <property type="entry name" value="DUF418"/>
    <property type="match status" value="1"/>
</dbReference>
<protein>
    <submittedName>
        <fullName evidence="3">DUF418 domain-containing protein</fullName>
    </submittedName>
</protein>
<organism evidence="3 4">
    <name type="scientific">Glycomyces terrestris</name>
    <dbReference type="NCBI Taxonomy" id="2493553"/>
    <lineage>
        <taxon>Bacteria</taxon>
        <taxon>Bacillati</taxon>
        <taxon>Actinomycetota</taxon>
        <taxon>Actinomycetes</taxon>
        <taxon>Glycomycetales</taxon>
        <taxon>Glycomycetaceae</taxon>
        <taxon>Glycomyces</taxon>
    </lineage>
</organism>
<keyword evidence="1" id="KW-0812">Transmembrane</keyword>
<evidence type="ECO:0000259" key="2">
    <source>
        <dbReference type="Pfam" id="PF04235"/>
    </source>
</evidence>
<evidence type="ECO:0000256" key="1">
    <source>
        <dbReference type="SAM" id="Phobius"/>
    </source>
</evidence>
<feature type="transmembrane region" description="Helical" evidence="1">
    <location>
        <begin position="353"/>
        <end position="372"/>
    </location>
</feature>
<evidence type="ECO:0000313" key="4">
    <source>
        <dbReference type="Proteomes" id="UP000277256"/>
    </source>
</evidence>
<feature type="domain" description="DUF418" evidence="2">
    <location>
        <begin position="222"/>
        <end position="390"/>
    </location>
</feature>
<dbReference type="PANTHER" id="PTHR30590">
    <property type="entry name" value="INNER MEMBRANE PROTEIN"/>
    <property type="match status" value="1"/>
</dbReference>
<dbReference type="AlphaFoldDB" id="A0A426USB4"/>
<sequence>MSLSPPAIMGTPVAERSLAPDLARGAMLLFIALAHAHMFLAHETTGFRGYAVDGTVLDRVVAGLQVLFVDGRALPMFAGLFGYGLARLVQRRTAAGADWPQARRLVRRRSWWLLAFGAAHAVLLFFGDILAAYGFIGLVFTGLLAAKDRTLLRTAGIVLAFHVLVVAAAGFAAEAAGHENASPTLVADPVEAAFARFAVWAALTPTFYVVDIVPAFAVGIWAARRRVLDEPSRHLPLLRRTAFAGIGVGVAGGLPLMLADTQLWHPEAPVAVAAYTLHSLTGLGAGLGLAALVALAAARGGRGAVGAAGPLTRALAACGQRSLTCYLLQSVAFTALFVPYAGNLGATLGDAAASGIAVLVWAATVALAAWMARAGMRGPFEVLLRRLTYGRP</sequence>
<dbReference type="OrthoDB" id="2388539at2"/>
<dbReference type="InterPro" id="IPR007349">
    <property type="entry name" value="DUF418"/>
</dbReference>
<dbReference type="Proteomes" id="UP000277256">
    <property type="component" value="Unassembled WGS sequence"/>
</dbReference>
<dbReference type="InterPro" id="IPR052529">
    <property type="entry name" value="Bact_Transport_Assoc"/>
</dbReference>
<evidence type="ECO:0000313" key="3">
    <source>
        <dbReference type="EMBL" id="RRR96094.1"/>
    </source>
</evidence>
<dbReference type="PANTHER" id="PTHR30590:SF2">
    <property type="entry name" value="INNER MEMBRANE PROTEIN"/>
    <property type="match status" value="1"/>
</dbReference>
<reference evidence="3 4" key="1">
    <citation type="submission" date="2018-12" db="EMBL/GenBank/DDBJ databases">
        <title>Glycomyces sp. YIM 121974 draft genome.</title>
        <authorList>
            <person name="Li Q."/>
        </authorList>
    </citation>
    <scope>NUCLEOTIDE SEQUENCE [LARGE SCALE GENOMIC DNA]</scope>
    <source>
        <strain evidence="3 4">YIM 121974</strain>
    </source>
</reference>
<name>A0A426USB4_9ACTN</name>
<keyword evidence="1" id="KW-1133">Transmembrane helix</keyword>